<evidence type="ECO:0000313" key="2">
    <source>
        <dbReference type="EMBL" id="EXV05583.1"/>
    </source>
</evidence>
<accession>A0A0A1V7P4</accession>
<organism evidence="2 3">
    <name type="scientific">Metarhizium robertsii</name>
    <dbReference type="NCBI Taxonomy" id="568076"/>
    <lineage>
        <taxon>Eukaryota</taxon>
        <taxon>Fungi</taxon>
        <taxon>Dikarya</taxon>
        <taxon>Ascomycota</taxon>
        <taxon>Pezizomycotina</taxon>
        <taxon>Sordariomycetes</taxon>
        <taxon>Hypocreomycetidae</taxon>
        <taxon>Hypocreales</taxon>
        <taxon>Clavicipitaceae</taxon>
        <taxon>Metarhizium</taxon>
    </lineage>
</organism>
<evidence type="ECO:0000313" key="3">
    <source>
        <dbReference type="Proteomes" id="UP000030151"/>
    </source>
</evidence>
<reference evidence="2 3" key="1">
    <citation type="submission" date="2014-02" db="EMBL/GenBank/DDBJ databases">
        <title>The genome sequence of the entomopathogenic fungus Metarhizium robertsii ARSEF 2575.</title>
        <authorList>
            <person name="Giuliano Garisto Donzelli B."/>
            <person name="Roe B.A."/>
            <person name="Macmil S.L."/>
            <person name="Krasnoff S.B."/>
            <person name="Gibson D.M."/>
        </authorList>
    </citation>
    <scope>NUCLEOTIDE SEQUENCE [LARGE SCALE GENOMIC DNA]</scope>
    <source>
        <strain evidence="2 3">ARSEF 2575</strain>
    </source>
</reference>
<dbReference type="AlphaFoldDB" id="A0A0A1V7P4"/>
<feature type="region of interest" description="Disordered" evidence="1">
    <location>
        <begin position="1"/>
        <end position="44"/>
    </location>
</feature>
<proteinExistence type="predicted"/>
<dbReference type="Proteomes" id="UP000030151">
    <property type="component" value="Unassembled WGS sequence"/>
</dbReference>
<dbReference type="HOGENOM" id="CLU_1547974_0_0_1"/>
<comment type="caution">
    <text evidence="2">The sequence shown here is derived from an EMBL/GenBank/DDBJ whole genome shotgun (WGS) entry which is preliminary data.</text>
</comment>
<gene>
    <name evidence="2" type="ORF">X797_000298</name>
</gene>
<evidence type="ECO:0000256" key="1">
    <source>
        <dbReference type="SAM" id="MobiDB-lite"/>
    </source>
</evidence>
<sequence>MSRSSSLRVHIVQHHQLSKTPPTSDEVDRAPISGAVTTRPPLRRTRPEVQLFTDSIERISLSRGLHQFRSSGNQSRNVMSNNGQPCEMMLESDRERFAIPLTLDMRIGGQVGSSGDCHIPFLAWCPIVSVLFRHEGFLTGGCASNTPNCRGPEFDSWSALPSFSLSRLGQKFR</sequence>
<name>A0A0A1V7P4_9HYPO</name>
<dbReference type="EMBL" id="JELW01000001">
    <property type="protein sequence ID" value="EXV05583.1"/>
    <property type="molecule type" value="Genomic_DNA"/>
</dbReference>
<protein>
    <submittedName>
        <fullName evidence="2">Uncharacterized protein</fullName>
    </submittedName>
</protein>